<dbReference type="Proteomes" id="UP000593594">
    <property type="component" value="Chromosome"/>
</dbReference>
<reference evidence="4 5" key="1">
    <citation type="submission" date="2020-06" db="EMBL/GenBank/DDBJ databases">
        <title>Genome sequence of 2 isolates from Red Sea Mangroves.</title>
        <authorList>
            <person name="Sefrji F."/>
            <person name="Michoud G."/>
            <person name="Merlino G."/>
            <person name="Daffonchio D."/>
        </authorList>
    </citation>
    <scope>NUCLEOTIDE SEQUENCE [LARGE SCALE GENOMIC DNA]</scope>
    <source>
        <strain evidence="4 5">R1DC25</strain>
    </source>
</reference>
<evidence type="ECO:0000256" key="1">
    <source>
        <dbReference type="ARBA" id="ARBA00022679"/>
    </source>
</evidence>
<dbReference type="PANTHER" id="PTHR43584">
    <property type="entry name" value="NUCLEOTIDYL TRANSFERASE"/>
    <property type="match status" value="1"/>
</dbReference>
<dbReference type="InterPro" id="IPR029044">
    <property type="entry name" value="Nucleotide-diphossugar_trans"/>
</dbReference>
<proteinExistence type="predicted"/>
<dbReference type="EMBL" id="CP058214">
    <property type="protein sequence ID" value="QPC44246.1"/>
    <property type="molecule type" value="Genomic_DNA"/>
</dbReference>
<evidence type="ECO:0000313" key="4">
    <source>
        <dbReference type="EMBL" id="QPC44246.1"/>
    </source>
</evidence>
<sequence>MKVVILGAGQGKRLLPLTQDIPKALLDIGGRQLVARQIDAFAACGIKEFVVITGYGAPLMDAALEALAQELSVEIRTVFNPFYTVADNLASCWMARHEMGSDFVQVNGDNVFKADMVERILAAPPAPVTVAINHKDQYDNDDMKVMLDGERLTEIGKTLPLEAVDAEAIGIYVFRGEGADVYRGVLDQAMHEPSGLKQWFPSAVGTTAKLTDVKVCAIDGHEWCEVDFPVDLQAARQMVSSW</sequence>
<dbReference type="SUPFAM" id="SSF53448">
    <property type="entry name" value="Nucleotide-diphospho-sugar transferases"/>
    <property type="match status" value="1"/>
</dbReference>
<dbReference type="Pfam" id="PF00483">
    <property type="entry name" value="NTP_transferase"/>
    <property type="match status" value="1"/>
</dbReference>
<accession>A0A7S8C6E4</accession>
<evidence type="ECO:0000259" key="3">
    <source>
        <dbReference type="Pfam" id="PF00483"/>
    </source>
</evidence>
<name>A0A7S8C6E4_9HYPH</name>
<dbReference type="InterPro" id="IPR050065">
    <property type="entry name" value="GlmU-like"/>
</dbReference>
<keyword evidence="2 4" id="KW-0548">Nucleotidyltransferase</keyword>
<protein>
    <submittedName>
        <fullName evidence="4">Phosphocholine cytidylyltransferase family protein</fullName>
    </submittedName>
</protein>
<organism evidence="4 5">
    <name type="scientific">Kaustia mangrovi</name>
    <dbReference type="NCBI Taxonomy" id="2593653"/>
    <lineage>
        <taxon>Bacteria</taxon>
        <taxon>Pseudomonadati</taxon>
        <taxon>Pseudomonadota</taxon>
        <taxon>Alphaproteobacteria</taxon>
        <taxon>Hyphomicrobiales</taxon>
        <taxon>Parvibaculaceae</taxon>
        <taxon>Kaustia</taxon>
    </lineage>
</organism>
<evidence type="ECO:0000313" key="5">
    <source>
        <dbReference type="Proteomes" id="UP000593594"/>
    </source>
</evidence>
<dbReference type="GO" id="GO:0016779">
    <property type="term" value="F:nucleotidyltransferase activity"/>
    <property type="evidence" value="ECO:0007669"/>
    <property type="project" value="UniProtKB-KW"/>
</dbReference>
<feature type="domain" description="Nucleotidyl transferase" evidence="3">
    <location>
        <begin position="2"/>
        <end position="118"/>
    </location>
</feature>
<keyword evidence="1 4" id="KW-0808">Transferase</keyword>
<dbReference type="InterPro" id="IPR005835">
    <property type="entry name" value="NTP_transferase_dom"/>
</dbReference>
<dbReference type="RefSeq" id="WP_213161613.1">
    <property type="nucleotide sequence ID" value="NZ_CP058214.1"/>
</dbReference>
<dbReference type="PANTHER" id="PTHR43584:SF8">
    <property type="entry name" value="N-ACETYLMURAMATE ALPHA-1-PHOSPHATE URIDYLYLTRANSFERASE"/>
    <property type="match status" value="1"/>
</dbReference>
<dbReference type="Gene3D" id="3.90.550.10">
    <property type="entry name" value="Spore Coat Polysaccharide Biosynthesis Protein SpsA, Chain A"/>
    <property type="match status" value="1"/>
</dbReference>
<dbReference type="AlphaFoldDB" id="A0A7S8C6E4"/>
<dbReference type="KEGG" id="kmn:HW532_17005"/>
<keyword evidence="5" id="KW-1185">Reference proteome</keyword>
<gene>
    <name evidence="4" type="ORF">HW532_17005</name>
</gene>
<dbReference type="CDD" id="cd02523">
    <property type="entry name" value="PC_cytidylyltransferase"/>
    <property type="match status" value="1"/>
</dbReference>
<evidence type="ECO:0000256" key="2">
    <source>
        <dbReference type="ARBA" id="ARBA00022695"/>
    </source>
</evidence>